<dbReference type="Pfam" id="PF25984">
    <property type="entry name" value="BSH_YknX"/>
    <property type="match status" value="1"/>
</dbReference>
<keyword evidence="1" id="KW-0175">Coiled coil</keyword>
<dbReference type="EMBL" id="FNPG01000011">
    <property type="protein sequence ID" value="SDY24887.1"/>
    <property type="molecule type" value="Genomic_DNA"/>
</dbReference>
<dbReference type="PANTHER" id="PTHR30469:SF15">
    <property type="entry name" value="HLYD FAMILY OF SECRETION PROTEINS"/>
    <property type="match status" value="1"/>
</dbReference>
<dbReference type="GO" id="GO:0015562">
    <property type="term" value="F:efflux transmembrane transporter activity"/>
    <property type="evidence" value="ECO:0007669"/>
    <property type="project" value="TreeGrafter"/>
</dbReference>
<reference evidence="6 7" key="1">
    <citation type="submission" date="2016-10" db="EMBL/GenBank/DDBJ databases">
        <authorList>
            <person name="de Groot N.N."/>
        </authorList>
    </citation>
    <scope>NUCLEOTIDE SEQUENCE [LARGE SCALE GENOMIC DNA]</scope>
    <source>
        <strain evidence="6 7">DSM 14045</strain>
    </source>
</reference>
<evidence type="ECO:0000259" key="4">
    <source>
        <dbReference type="Pfam" id="PF25984"/>
    </source>
</evidence>
<keyword evidence="3" id="KW-0812">Transmembrane</keyword>
<evidence type="ECO:0000259" key="5">
    <source>
        <dbReference type="Pfam" id="PF25990"/>
    </source>
</evidence>
<dbReference type="Gene3D" id="2.40.50.100">
    <property type="match status" value="1"/>
</dbReference>
<dbReference type="STRING" id="1122142.SAMN02910414_01123"/>
<evidence type="ECO:0000313" key="7">
    <source>
        <dbReference type="Proteomes" id="UP000183918"/>
    </source>
</evidence>
<dbReference type="RefSeq" id="WP_074716923.1">
    <property type="nucleotide sequence ID" value="NZ_FNPG01000011.1"/>
</dbReference>
<dbReference type="Proteomes" id="UP000183918">
    <property type="component" value="Unassembled WGS sequence"/>
</dbReference>
<evidence type="ECO:0000256" key="3">
    <source>
        <dbReference type="SAM" id="Phobius"/>
    </source>
</evidence>
<dbReference type="Gene3D" id="2.40.30.170">
    <property type="match status" value="1"/>
</dbReference>
<dbReference type="OrthoDB" id="1766634at2"/>
<evidence type="ECO:0000256" key="1">
    <source>
        <dbReference type="SAM" id="Coils"/>
    </source>
</evidence>
<protein>
    <submittedName>
        <fullName evidence="6">HlyD family secretion protein</fullName>
    </submittedName>
</protein>
<feature type="transmembrane region" description="Helical" evidence="3">
    <location>
        <begin position="12"/>
        <end position="34"/>
    </location>
</feature>
<feature type="domain" description="YknX-like beta-barrel" evidence="5">
    <location>
        <begin position="222"/>
        <end position="309"/>
    </location>
</feature>
<dbReference type="InterPro" id="IPR058636">
    <property type="entry name" value="Beta-barrel_YknX"/>
</dbReference>
<dbReference type="AlphaFoldDB" id="A0A1H3IB62"/>
<dbReference type="Pfam" id="PF25990">
    <property type="entry name" value="Beta-barrel_YknX"/>
    <property type="match status" value="1"/>
</dbReference>
<dbReference type="SUPFAM" id="SSF111369">
    <property type="entry name" value="HlyD-like secretion proteins"/>
    <property type="match status" value="1"/>
</dbReference>
<keyword evidence="3" id="KW-1133">Transmembrane helix</keyword>
<evidence type="ECO:0000256" key="2">
    <source>
        <dbReference type="SAM" id="MobiDB-lite"/>
    </source>
</evidence>
<dbReference type="PANTHER" id="PTHR30469">
    <property type="entry name" value="MULTIDRUG RESISTANCE PROTEIN MDTA"/>
    <property type="match status" value="1"/>
</dbReference>
<keyword evidence="7" id="KW-1185">Reference proteome</keyword>
<dbReference type="Gene3D" id="1.10.287.470">
    <property type="entry name" value="Helix hairpin bin"/>
    <property type="match status" value="1"/>
</dbReference>
<dbReference type="PROSITE" id="PS51257">
    <property type="entry name" value="PROKAR_LIPOPROTEIN"/>
    <property type="match status" value="1"/>
</dbReference>
<accession>A0A1H3IB62</accession>
<feature type="region of interest" description="Disordered" evidence="2">
    <location>
        <begin position="265"/>
        <end position="285"/>
    </location>
</feature>
<keyword evidence="3" id="KW-0472">Membrane</keyword>
<dbReference type="GO" id="GO:1990281">
    <property type="term" value="C:efflux pump complex"/>
    <property type="evidence" value="ECO:0007669"/>
    <property type="project" value="TreeGrafter"/>
</dbReference>
<proteinExistence type="predicted"/>
<dbReference type="Gene3D" id="2.40.420.20">
    <property type="match status" value="1"/>
</dbReference>
<feature type="domain" description="YknX-like barrel-sandwich hybrid" evidence="4">
    <location>
        <begin position="76"/>
        <end position="216"/>
    </location>
</feature>
<organism evidence="6 7">
    <name type="scientific">Lachnobacterium bovis DSM 14045</name>
    <dbReference type="NCBI Taxonomy" id="1122142"/>
    <lineage>
        <taxon>Bacteria</taxon>
        <taxon>Bacillati</taxon>
        <taxon>Bacillota</taxon>
        <taxon>Clostridia</taxon>
        <taxon>Lachnospirales</taxon>
        <taxon>Lachnospiraceae</taxon>
        <taxon>Lachnobacterium</taxon>
    </lineage>
</organism>
<evidence type="ECO:0000313" key="6">
    <source>
        <dbReference type="EMBL" id="SDY24887.1"/>
    </source>
</evidence>
<sequence length="414" mass="47223">MRERIVSLTKKQTVILVVLAVVLLIIAILGCFLLKHSSGKKDKVYVQKVSDILNEQKSGSNKYMGVIESEGNKEILRDPERKIQEIYVKEGDEVQVGTKLFSYDVDDAQNAIDSAKIEIESSNNSISDYNDSIKNLEEEKKTADEQRVKEIEYEIRENQNKVREEQLNVDLKKAEIEKNQKIVKSGVIVSTVTGVVKKINKDEKDAQGNETPYIVIYQNDKLRVKGMVEEETARSLKKDQEVAVRSRVNEDEVYKGKIVQIDLDKKAENENEMQGQGSEEKQNDKSSKYPFYVEIEGENKFLLGEHVYVDTDLSSLDKKKGIWLDASYVVNADKTFVWVENKDKSIEKRNVKVKELDENSNKYHIISGLKTSDYIACDMPGLYDGVTAVRNQSDVDYKSPLYKKIRNTANPIGE</sequence>
<feature type="coiled-coil region" evidence="1">
    <location>
        <begin position="105"/>
        <end position="175"/>
    </location>
</feature>
<dbReference type="InterPro" id="IPR058639">
    <property type="entry name" value="BSH_YknX-like"/>
</dbReference>
<name>A0A1H3IB62_9FIRM</name>
<gene>
    <name evidence="6" type="ORF">SAMN02910414_01123</name>
</gene>